<dbReference type="GeneID" id="46979905"/>
<accession>F0BIN0</accession>
<evidence type="ECO:0000256" key="1">
    <source>
        <dbReference type="SAM" id="MobiDB-lite"/>
    </source>
</evidence>
<dbReference type="Proteomes" id="UP000003299">
    <property type="component" value="Unassembled WGS sequence"/>
</dbReference>
<organism evidence="2 3">
    <name type="scientific">Xanthomonas vesicatoria ATCC 35937</name>
    <dbReference type="NCBI Taxonomy" id="925775"/>
    <lineage>
        <taxon>Bacteria</taxon>
        <taxon>Pseudomonadati</taxon>
        <taxon>Pseudomonadota</taxon>
        <taxon>Gammaproteobacteria</taxon>
        <taxon>Lysobacterales</taxon>
        <taxon>Lysobacteraceae</taxon>
        <taxon>Xanthomonas</taxon>
    </lineage>
</organism>
<reference evidence="2 3" key="1">
    <citation type="journal article" date="2011" name="BMC Genomics">
        <title>Comparative genomics reveals diversity among xanthomonads infecting tomato and pepper.</title>
        <authorList>
            <person name="Potnis N."/>
            <person name="Krasileva K."/>
            <person name="Chow V."/>
            <person name="Almeida N.F."/>
            <person name="Patil P.B."/>
            <person name="Ryan R.P."/>
            <person name="Sharlach M."/>
            <person name="Behlau F."/>
            <person name="Dow J.M."/>
            <person name="Momol M.T."/>
            <person name="White F.F."/>
            <person name="Preston J.F."/>
            <person name="Vinatzer B.A."/>
            <person name="Koebnik R."/>
            <person name="Setubal J.C."/>
            <person name="Norman D.J."/>
            <person name="Staskawicz B.J."/>
            <person name="Jones J.B."/>
        </authorList>
    </citation>
    <scope>NUCLEOTIDE SEQUENCE [LARGE SCALE GENOMIC DNA]</scope>
    <source>
        <strain evidence="2 3">ATCC 35937</strain>
    </source>
</reference>
<feature type="compositionally biased region" description="Pro residues" evidence="1">
    <location>
        <begin position="24"/>
        <end position="63"/>
    </location>
</feature>
<name>F0BIN0_9XANT</name>
<comment type="caution">
    <text evidence="2">The sequence shown here is derived from an EMBL/GenBank/DDBJ whole genome shotgun (WGS) entry which is preliminary data.</text>
</comment>
<dbReference type="EMBL" id="AEQV01000190">
    <property type="protein sequence ID" value="EGD07672.1"/>
    <property type="molecule type" value="Genomic_DNA"/>
</dbReference>
<evidence type="ECO:0000313" key="2">
    <source>
        <dbReference type="EMBL" id="EGD07672.1"/>
    </source>
</evidence>
<evidence type="ECO:0000313" key="3">
    <source>
        <dbReference type="Proteomes" id="UP000003299"/>
    </source>
</evidence>
<dbReference type="KEGG" id="xve:BJD12_00345"/>
<proteinExistence type="predicted"/>
<protein>
    <submittedName>
        <fullName evidence="2">Uncharacterized protein</fullName>
    </submittedName>
</protein>
<feature type="region of interest" description="Disordered" evidence="1">
    <location>
        <begin position="17"/>
        <end position="79"/>
    </location>
</feature>
<dbReference type="AlphaFoldDB" id="F0BIN0"/>
<sequence>MRELTNEELFLVAGAAAAADVDPSEPPTEIPPIVVNPPTSPPPSPPPTIPPSPPVEQPGPITPPGGGGGAPTPPPPLVSGLGAGADAYLNKSDEVKSLLSKYIAGGADVEFKDLGTVKGEVEAGNIYLDDDLKGTSLQAATVLTHELYHVYNSVNYGTTTPTQEQYVNAWLNNEAGSVMFEMNFVKQVEATSITQYPADLTSIYNQIGTTLTTEQATAKIAEWYGNQDHGGGQTVKQYYESVYNSNKK</sequence>
<dbReference type="RefSeq" id="WP_005996415.1">
    <property type="nucleotide sequence ID" value="NZ_AEQV01000190.1"/>
</dbReference>
<gene>
    <name evidence="2" type="ORF">XVE_4135</name>
</gene>